<accession>A0AAQ3KX31</accession>
<organism evidence="1 2">
    <name type="scientific">Canna indica</name>
    <name type="common">Indian-shot</name>
    <dbReference type="NCBI Taxonomy" id="4628"/>
    <lineage>
        <taxon>Eukaryota</taxon>
        <taxon>Viridiplantae</taxon>
        <taxon>Streptophyta</taxon>
        <taxon>Embryophyta</taxon>
        <taxon>Tracheophyta</taxon>
        <taxon>Spermatophyta</taxon>
        <taxon>Magnoliopsida</taxon>
        <taxon>Liliopsida</taxon>
        <taxon>Zingiberales</taxon>
        <taxon>Cannaceae</taxon>
        <taxon>Canna</taxon>
    </lineage>
</organism>
<dbReference type="Proteomes" id="UP001327560">
    <property type="component" value="Chromosome 8"/>
</dbReference>
<evidence type="ECO:0000313" key="1">
    <source>
        <dbReference type="EMBL" id="WOL16692.1"/>
    </source>
</evidence>
<keyword evidence="2" id="KW-1185">Reference proteome</keyword>
<protein>
    <submittedName>
        <fullName evidence="1">Protein ORANGE, chloroplastic isoform X2</fullName>
    </submittedName>
</protein>
<name>A0AAQ3KX31_9LILI</name>
<dbReference type="EMBL" id="CP136897">
    <property type="protein sequence ID" value="WOL16692.1"/>
    <property type="molecule type" value="Genomic_DNA"/>
</dbReference>
<proteinExistence type="predicted"/>
<reference evidence="1 2" key="1">
    <citation type="submission" date="2023-10" db="EMBL/GenBank/DDBJ databases">
        <title>Chromosome-scale genome assembly provides insights into flower coloration mechanisms of Canna indica.</title>
        <authorList>
            <person name="Li C."/>
        </authorList>
    </citation>
    <scope>NUCLEOTIDE SEQUENCE [LARGE SCALE GENOMIC DNA]</scope>
    <source>
        <tissue evidence="1">Flower</tissue>
    </source>
</reference>
<sequence>MHYASRLSFVRGIITFCGLLESTLDLKVGLGGTSYSDFTQIVHAASYLPYITDLLNSSRCLLFENKVGFFLIFLFQSHTTPRLRSLLEPVVTTNDGDQLFLPPTTMCSKSSSLGETLQPVREHHQGIMQLKRHGEATQLVSNNRHSLKI</sequence>
<dbReference type="AlphaFoldDB" id="A0AAQ3KX31"/>
<gene>
    <name evidence="1" type="ORF">Cni_G25480</name>
</gene>
<evidence type="ECO:0000313" key="2">
    <source>
        <dbReference type="Proteomes" id="UP001327560"/>
    </source>
</evidence>